<dbReference type="AlphaFoldDB" id="A0A8H5H782"/>
<evidence type="ECO:0000313" key="3">
    <source>
        <dbReference type="Proteomes" id="UP000518752"/>
    </source>
</evidence>
<name>A0A8H5H782_9AGAR</name>
<comment type="caution">
    <text evidence="2">The sequence shown here is derived from an EMBL/GenBank/DDBJ whole genome shotgun (WGS) entry which is preliminary data.</text>
</comment>
<accession>A0A8H5H782</accession>
<dbReference type="EMBL" id="JAACJN010000080">
    <property type="protein sequence ID" value="KAF5377987.1"/>
    <property type="molecule type" value="Genomic_DNA"/>
</dbReference>
<feature type="region of interest" description="Disordered" evidence="1">
    <location>
        <begin position="24"/>
        <end position="46"/>
    </location>
</feature>
<evidence type="ECO:0000256" key="1">
    <source>
        <dbReference type="SAM" id="MobiDB-lite"/>
    </source>
</evidence>
<protein>
    <submittedName>
        <fullName evidence="2">Uncharacterized protein</fullName>
    </submittedName>
</protein>
<organism evidence="2 3">
    <name type="scientific">Collybiopsis confluens</name>
    <dbReference type="NCBI Taxonomy" id="2823264"/>
    <lineage>
        <taxon>Eukaryota</taxon>
        <taxon>Fungi</taxon>
        <taxon>Dikarya</taxon>
        <taxon>Basidiomycota</taxon>
        <taxon>Agaricomycotina</taxon>
        <taxon>Agaricomycetes</taxon>
        <taxon>Agaricomycetidae</taxon>
        <taxon>Agaricales</taxon>
        <taxon>Marasmiineae</taxon>
        <taxon>Omphalotaceae</taxon>
        <taxon>Collybiopsis</taxon>
    </lineage>
</organism>
<gene>
    <name evidence="2" type="ORF">D9757_009832</name>
</gene>
<proteinExistence type="predicted"/>
<dbReference type="Proteomes" id="UP000518752">
    <property type="component" value="Unassembled WGS sequence"/>
</dbReference>
<reference evidence="2 3" key="1">
    <citation type="journal article" date="2020" name="ISME J.">
        <title>Uncovering the hidden diversity of litter-decomposition mechanisms in mushroom-forming fungi.</title>
        <authorList>
            <person name="Floudas D."/>
            <person name="Bentzer J."/>
            <person name="Ahren D."/>
            <person name="Johansson T."/>
            <person name="Persson P."/>
            <person name="Tunlid A."/>
        </authorList>
    </citation>
    <scope>NUCLEOTIDE SEQUENCE [LARGE SCALE GENOMIC DNA]</scope>
    <source>
        <strain evidence="2 3">CBS 406.79</strain>
    </source>
</reference>
<keyword evidence="3" id="KW-1185">Reference proteome</keyword>
<sequence length="148" mass="16391">MSLRRIVKPERKYGRAKPYISITNISPKTNSRPSYRNYPTSSVSASTPQVTLPNSAVATLFQACRVPSFATELNHVEDLGPSPPIPPWPAMYFVTNLRGRLPFQKPVVTSRSLCQVLHSSPTTIIIQKVTSNPTPFYASTLFKLGTDV</sequence>
<evidence type="ECO:0000313" key="2">
    <source>
        <dbReference type="EMBL" id="KAF5377987.1"/>
    </source>
</evidence>